<feature type="transmembrane region" description="Helical" evidence="5">
    <location>
        <begin position="83"/>
        <end position="101"/>
    </location>
</feature>
<feature type="transmembrane region" description="Helical" evidence="5">
    <location>
        <begin position="21"/>
        <end position="45"/>
    </location>
</feature>
<keyword evidence="3 5" id="KW-1133">Transmembrane helix</keyword>
<evidence type="ECO:0000313" key="7">
    <source>
        <dbReference type="EMBL" id="TDF99906.1"/>
    </source>
</evidence>
<reference evidence="7 8" key="1">
    <citation type="submission" date="2019-03" db="EMBL/GenBank/DDBJ databases">
        <title>Whole genome sequence of Arthrobacter sp JH1-1.</title>
        <authorList>
            <person name="Trinh H.N."/>
        </authorList>
    </citation>
    <scope>NUCLEOTIDE SEQUENCE [LARGE SCALE GENOMIC DNA]</scope>
    <source>
        <strain evidence="7 8">JH1-1</strain>
    </source>
</reference>
<dbReference type="GO" id="GO:0005886">
    <property type="term" value="C:plasma membrane"/>
    <property type="evidence" value="ECO:0007669"/>
    <property type="project" value="UniProtKB-SubCell"/>
</dbReference>
<evidence type="ECO:0000313" key="8">
    <source>
        <dbReference type="Proteomes" id="UP000295511"/>
    </source>
</evidence>
<feature type="transmembrane region" description="Helical" evidence="5">
    <location>
        <begin position="329"/>
        <end position="350"/>
    </location>
</feature>
<sequence>MALTSPAAVDSAAVQRRTVQFLAAAQLLSGVGNGAALSIGSLLAVQLSGSSAWAGSVTTILTLAGAVSALPLAGLAERRGRRVGLVTGLVSAMVGAILVIVSAATGVFAVLLLGGALLGLGTAANLQARFAAVDLAAPESRGRSLATVVWAITVGAVAGPNLIQPGAVVGSALGLPAIVGPFVFSVAGLLLAAALLMIGLRPDPLLLARRLAEADDDAGILAGKAAPGRARRSLREGLRAVRSSPHAMLALASVIAAHGIMVAVMSMTPLHLQELVSNGAAGAHMGHGDSHDMGTDALVIIGFTISLHIAGMFALSPVMGWLTDRAGRIPTIVLGFFLLAVAVAVAVAGFGQQDPALVTTGLVVLGLGWSAATISGSTLLAESVEQRQRVLVQGVSDTLMGAAGALGGGLSGVVLSWVGYQGLNMASGAFAFVILAVAASAWLSSARGPSPVSG</sequence>
<dbReference type="SUPFAM" id="SSF103473">
    <property type="entry name" value="MFS general substrate transporter"/>
    <property type="match status" value="1"/>
</dbReference>
<keyword evidence="8" id="KW-1185">Reference proteome</keyword>
<dbReference type="PANTHER" id="PTHR23534:SF1">
    <property type="entry name" value="MAJOR FACILITATOR SUPERFAMILY PROTEIN"/>
    <property type="match status" value="1"/>
</dbReference>
<dbReference type="Proteomes" id="UP000295511">
    <property type="component" value="Unassembled WGS sequence"/>
</dbReference>
<feature type="transmembrane region" description="Helical" evidence="5">
    <location>
        <begin position="107"/>
        <end position="124"/>
    </location>
</feature>
<feature type="transmembrane region" description="Helical" evidence="5">
    <location>
        <begin position="175"/>
        <end position="200"/>
    </location>
</feature>
<feature type="transmembrane region" description="Helical" evidence="5">
    <location>
        <begin position="145"/>
        <end position="163"/>
    </location>
</feature>
<dbReference type="Gene3D" id="1.20.1250.20">
    <property type="entry name" value="MFS general substrate transporter like domains"/>
    <property type="match status" value="1"/>
</dbReference>
<dbReference type="RefSeq" id="WP_133202998.1">
    <property type="nucleotide sequence ID" value="NZ_SMRU01000004.1"/>
</dbReference>
<feature type="domain" description="Major facilitator superfamily (MFS) profile" evidence="6">
    <location>
        <begin position="18"/>
        <end position="452"/>
    </location>
</feature>
<comment type="caution">
    <text evidence="7">The sequence shown here is derived from an EMBL/GenBank/DDBJ whole genome shotgun (WGS) entry which is preliminary data.</text>
</comment>
<evidence type="ECO:0000256" key="3">
    <source>
        <dbReference type="ARBA" id="ARBA00022989"/>
    </source>
</evidence>
<accession>A0A4R5KVW0</accession>
<dbReference type="InterPro" id="IPR020846">
    <property type="entry name" value="MFS_dom"/>
</dbReference>
<dbReference type="EMBL" id="SMRU01000004">
    <property type="protein sequence ID" value="TDF99906.1"/>
    <property type="molecule type" value="Genomic_DNA"/>
</dbReference>
<dbReference type="OrthoDB" id="9776171at2"/>
<feature type="transmembrane region" description="Helical" evidence="5">
    <location>
        <begin position="51"/>
        <end position="76"/>
    </location>
</feature>
<feature type="transmembrane region" description="Helical" evidence="5">
    <location>
        <begin position="297"/>
        <end position="322"/>
    </location>
</feature>
<evidence type="ECO:0000259" key="6">
    <source>
        <dbReference type="PROSITE" id="PS50850"/>
    </source>
</evidence>
<dbReference type="PANTHER" id="PTHR23534">
    <property type="entry name" value="MFS PERMEASE"/>
    <property type="match status" value="1"/>
</dbReference>
<dbReference type="GO" id="GO:0022857">
    <property type="term" value="F:transmembrane transporter activity"/>
    <property type="evidence" value="ECO:0007669"/>
    <property type="project" value="InterPro"/>
</dbReference>
<name>A0A4R5KVW0_9MICC</name>
<keyword evidence="2 5" id="KW-0812">Transmembrane</keyword>
<evidence type="ECO:0000256" key="1">
    <source>
        <dbReference type="ARBA" id="ARBA00004651"/>
    </source>
</evidence>
<dbReference type="InterPro" id="IPR011701">
    <property type="entry name" value="MFS"/>
</dbReference>
<feature type="transmembrane region" description="Helical" evidence="5">
    <location>
        <begin position="247"/>
        <end position="267"/>
    </location>
</feature>
<dbReference type="Pfam" id="PF07690">
    <property type="entry name" value="MFS_1"/>
    <property type="match status" value="2"/>
</dbReference>
<evidence type="ECO:0000256" key="5">
    <source>
        <dbReference type="SAM" id="Phobius"/>
    </source>
</evidence>
<dbReference type="InterPro" id="IPR036259">
    <property type="entry name" value="MFS_trans_sf"/>
</dbReference>
<comment type="subcellular location">
    <subcellularLocation>
        <location evidence="1">Cell membrane</location>
        <topology evidence="1">Multi-pass membrane protein</topology>
    </subcellularLocation>
</comment>
<protein>
    <submittedName>
        <fullName evidence="7">MFS transporter</fullName>
    </submittedName>
</protein>
<gene>
    <name evidence="7" type="ORF">E1809_04290</name>
</gene>
<evidence type="ECO:0000256" key="2">
    <source>
        <dbReference type="ARBA" id="ARBA00022692"/>
    </source>
</evidence>
<dbReference type="PROSITE" id="PS50850">
    <property type="entry name" value="MFS"/>
    <property type="match status" value="1"/>
</dbReference>
<proteinExistence type="predicted"/>
<dbReference type="AlphaFoldDB" id="A0A4R5KVW0"/>
<feature type="transmembrane region" description="Helical" evidence="5">
    <location>
        <begin position="402"/>
        <end position="420"/>
    </location>
</feature>
<evidence type="ECO:0000256" key="4">
    <source>
        <dbReference type="ARBA" id="ARBA00023136"/>
    </source>
</evidence>
<feature type="transmembrane region" description="Helical" evidence="5">
    <location>
        <begin position="426"/>
        <end position="444"/>
    </location>
</feature>
<keyword evidence="4 5" id="KW-0472">Membrane</keyword>
<organism evidence="7 8">
    <name type="scientific">Arthrobacter terricola</name>
    <dbReference type="NCBI Taxonomy" id="2547396"/>
    <lineage>
        <taxon>Bacteria</taxon>
        <taxon>Bacillati</taxon>
        <taxon>Actinomycetota</taxon>
        <taxon>Actinomycetes</taxon>
        <taxon>Micrococcales</taxon>
        <taxon>Micrococcaceae</taxon>
        <taxon>Arthrobacter</taxon>
    </lineage>
</organism>